<dbReference type="GO" id="GO:0012505">
    <property type="term" value="C:endomembrane system"/>
    <property type="evidence" value="ECO:0007669"/>
    <property type="project" value="TreeGrafter"/>
</dbReference>
<dbReference type="Ensembl" id="ENSHBUT00000025245.1">
    <property type="protein sequence ID" value="ENSHBUP00000016659.1"/>
    <property type="gene ID" value="ENSHBUG00000018694.1"/>
</dbReference>
<evidence type="ECO:0000256" key="3">
    <source>
        <dbReference type="ARBA" id="ARBA00022723"/>
    </source>
</evidence>
<dbReference type="PANTHER" id="PTHR22763">
    <property type="entry name" value="RING ZINC FINGER PROTEIN"/>
    <property type="match status" value="1"/>
</dbReference>
<sequence>MAMPRLEVLANVALRVPSILVLDLLYKCDIEGVTEHLKAKNEDMLFKYKYVIWNMYYIGKFHQVRSWENKDYVHEELQYGYQGAVYRDSLAFNRFVSAMTSESEIHFLHAAMNFVDSNLVIELYRLLGVGISLWNQFAVPVLFSVFWFILFIVQLCSDIMSAGTSITHHGIMFFLLTSVSECCATPYSLLGLTFMVSYLALGLLNLCKFYLGGFAAVQNENVMHRGVTEGVTLLLLAIQTGLLDMQALQRTFLLSIILFIVVTSTLQSMIEITDPVILALGASRNGSLWKHFRGLSMCLLLLVFPVFMAYKISQFFHMDFWLLILVSSCMLTSLQVTGTMLIYSLFMVELFRSDPIESLDEVIYWVNAVSRVLEFVVALCVVAYGTWESLFGEWSWMGASVIIIHSYFNVWLRAQSGWRSFLLRQEAAKKINSLPRATAQQLQEHNDVCAICFQVSHPCSFSIISDVKFVHVTQNNPFKNSTENLKSQVADTPCLGVVNN</sequence>
<evidence type="ECO:0000313" key="10">
    <source>
        <dbReference type="Ensembl" id="ENSHBUP00000016659.1"/>
    </source>
</evidence>
<keyword evidence="6 8" id="KW-1133">Transmembrane helix</keyword>
<accession>A0A3Q2W628</accession>
<comment type="subcellular location">
    <subcellularLocation>
        <location evidence="1">Membrane</location>
        <topology evidence="1">Multi-pass membrane protein</topology>
    </subcellularLocation>
</comment>
<dbReference type="GeneTree" id="ENSGT00940000165044"/>
<dbReference type="InterPro" id="IPR025754">
    <property type="entry name" value="TRC8_N_dom"/>
</dbReference>
<dbReference type="STRING" id="8153.ENSHBUP00000016659"/>
<dbReference type="Pfam" id="PF13705">
    <property type="entry name" value="TRC8_N"/>
    <property type="match status" value="1"/>
</dbReference>
<dbReference type="PANTHER" id="PTHR22763:SF164">
    <property type="entry name" value="RING FINGER PROTEIN 145-LIKE"/>
    <property type="match status" value="1"/>
</dbReference>
<dbReference type="GO" id="GO:0008270">
    <property type="term" value="F:zinc ion binding"/>
    <property type="evidence" value="ECO:0007669"/>
    <property type="project" value="UniProtKB-KW"/>
</dbReference>
<evidence type="ECO:0000256" key="8">
    <source>
        <dbReference type="SAM" id="Phobius"/>
    </source>
</evidence>
<dbReference type="GO" id="GO:0061630">
    <property type="term" value="F:ubiquitin protein ligase activity"/>
    <property type="evidence" value="ECO:0007669"/>
    <property type="project" value="TreeGrafter"/>
</dbReference>
<reference evidence="10" key="1">
    <citation type="submission" date="2025-08" db="UniProtKB">
        <authorList>
            <consortium name="Ensembl"/>
        </authorList>
    </citation>
    <scope>IDENTIFICATION</scope>
</reference>
<name>A0A3Q2W628_HAPBU</name>
<reference evidence="10" key="2">
    <citation type="submission" date="2025-09" db="UniProtKB">
        <authorList>
            <consortium name="Ensembl"/>
        </authorList>
    </citation>
    <scope>IDENTIFICATION</scope>
</reference>
<evidence type="ECO:0000256" key="2">
    <source>
        <dbReference type="ARBA" id="ARBA00022692"/>
    </source>
</evidence>
<dbReference type="GO" id="GO:0016020">
    <property type="term" value="C:membrane"/>
    <property type="evidence" value="ECO:0007669"/>
    <property type="project" value="UniProtKB-SubCell"/>
</dbReference>
<evidence type="ECO:0000256" key="6">
    <source>
        <dbReference type="ARBA" id="ARBA00022989"/>
    </source>
</evidence>
<dbReference type="Proteomes" id="UP000264840">
    <property type="component" value="Unplaced"/>
</dbReference>
<evidence type="ECO:0000256" key="1">
    <source>
        <dbReference type="ARBA" id="ARBA00004141"/>
    </source>
</evidence>
<evidence type="ECO:0000259" key="9">
    <source>
        <dbReference type="Pfam" id="PF13705"/>
    </source>
</evidence>
<evidence type="ECO:0000256" key="4">
    <source>
        <dbReference type="ARBA" id="ARBA00022771"/>
    </source>
</evidence>
<keyword evidence="2 8" id="KW-0812">Transmembrane</keyword>
<feature type="domain" description="TRC8-like N-terminal" evidence="9">
    <location>
        <begin position="113"/>
        <end position="418"/>
    </location>
</feature>
<dbReference type="AlphaFoldDB" id="A0A3Q2W628"/>
<keyword evidence="11" id="KW-1185">Reference proteome</keyword>
<dbReference type="InterPro" id="IPR050731">
    <property type="entry name" value="HRD1_E3_ubiq-ligases"/>
</dbReference>
<dbReference type="OMA" id="NIWRRIL"/>
<dbReference type="GO" id="GO:0036503">
    <property type="term" value="P:ERAD pathway"/>
    <property type="evidence" value="ECO:0007669"/>
    <property type="project" value="TreeGrafter"/>
</dbReference>
<keyword evidence="4" id="KW-0863">Zinc-finger</keyword>
<keyword evidence="5" id="KW-0862">Zinc</keyword>
<evidence type="ECO:0000256" key="5">
    <source>
        <dbReference type="ARBA" id="ARBA00022833"/>
    </source>
</evidence>
<feature type="transmembrane region" description="Helical" evidence="8">
    <location>
        <begin position="189"/>
        <end position="211"/>
    </location>
</feature>
<evidence type="ECO:0000256" key="7">
    <source>
        <dbReference type="ARBA" id="ARBA00023136"/>
    </source>
</evidence>
<keyword evidence="3" id="KW-0479">Metal-binding</keyword>
<proteinExistence type="predicted"/>
<feature type="transmembrane region" description="Helical" evidence="8">
    <location>
        <begin position="292"/>
        <end position="310"/>
    </location>
</feature>
<feature type="transmembrane region" description="Helical" evidence="8">
    <location>
        <begin position="252"/>
        <end position="272"/>
    </location>
</feature>
<organism evidence="10 11">
    <name type="scientific">Haplochromis burtoni</name>
    <name type="common">Burton's mouthbrooder</name>
    <name type="synonym">Chromis burtoni</name>
    <dbReference type="NCBI Taxonomy" id="8153"/>
    <lineage>
        <taxon>Eukaryota</taxon>
        <taxon>Metazoa</taxon>
        <taxon>Chordata</taxon>
        <taxon>Craniata</taxon>
        <taxon>Vertebrata</taxon>
        <taxon>Euteleostomi</taxon>
        <taxon>Actinopterygii</taxon>
        <taxon>Neopterygii</taxon>
        <taxon>Teleostei</taxon>
        <taxon>Neoteleostei</taxon>
        <taxon>Acanthomorphata</taxon>
        <taxon>Ovalentaria</taxon>
        <taxon>Cichlomorphae</taxon>
        <taxon>Cichliformes</taxon>
        <taxon>Cichlidae</taxon>
        <taxon>African cichlids</taxon>
        <taxon>Pseudocrenilabrinae</taxon>
        <taxon>Haplochromini</taxon>
        <taxon>Haplochromis</taxon>
    </lineage>
</organism>
<dbReference type="GO" id="GO:0043161">
    <property type="term" value="P:proteasome-mediated ubiquitin-dependent protein catabolic process"/>
    <property type="evidence" value="ECO:0007669"/>
    <property type="project" value="TreeGrafter"/>
</dbReference>
<keyword evidence="7 8" id="KW-0472">Membrane</keyword>
<feature type="transmembrane region" description="Helical" evidence="8">
    <location>
        <begin position="133"/>
        <end position="153"/>
    </location>
</feature>
<evidence type="ECO:0000313" key="11">
    <source>
        <dbReference type="Proteomes" id="UP000264840"/>
    </source>
</evidence>
<protein>
    <submittedName>
        <fullName evidence="10">Zmp:0000000662</fullName>
    </submittedName>
</protein>
<feature type="transmembrane region" description="Helical" evidence="8">
    <location>
        <begin position="322"/>
        <end position="343"/>
    </location>
</feature>